<dbReference type="Proteomes" id="UP000216020">
    <property type="component" value="Unassembled WGS sequence"/>
</dbReference>
<dbReference type="Gene3D" id="1.20.1250.20">
    <property type="entry name" value="MFS general substrate transporter like domains"/>
    <property type="match status" value="2"/>
</dbReference>
<feature type="transmembrane region" description="Helical" evidence="5">
    <location>
        <begin position="150"/>
        <end position="175"/>
    </location>
</feature>
<dbReference type="RefSeq" id="WP_094852812.1">
    <property type="nucleotide sequence ID" value="NZ_NEVM01000001.1"/>
</dbReference>
<feature type="transmembrane region" description="Helical" evidence="5">
    <location>
        <begin position="419"/>
        <end position="439"/>
    </location>
</feature>
<dbReference type="GO" id="GO:0022857">
    <property type="term" value="F:transmembrane transporter activity"/>
    <property type="evidence" value="ECO:0007669"/>
    <property type="project" value="InterPro"/>
</dbReference>
<keyword evidence="3 5" id="KW-0472">Membrane</keyword>
<feature type="transmembrane region" description="Helical" evidence="5">
    <location>
        <begin position="54"/>
        <end position="77"/>
    </location>
</feature>
<accession>A0A261SPF5</accession>
<reference evidence="8" key="1">
    <citation type="submission" date="2017-05" db="EMBL/GenBank/DDBJ databases">
        <title>Complete and WGS of Bordetella genogroups.</title>
        <authorList>
            <person name="Spilker T."/>
            <person name="Lipuma J."/>
        </authorList>
    </citation>
    <scope>NUCLEOTIDE SEQUENCE [LARGE SCALE GENOMIC DNA]</scope>
    <source>
        <strain evidence="8">AU16122</strain>
    </source>
</reference>
<keyword evidence="8" id="KW-1185">Reference proteome</keyword>
<dbReference type="AlphaFoldDB" id="A0A261SPF5"/>
<dbReference type="PANTHER" id="PTHR23537">
    <property type="match status" value="1"/>
</dbReference>
<feature type="compositionally biased region" description="Low complexity" evidence="4">
    <location>
        <begin position="23"/>
        <end position="37"/>
    </location>
</feature>
<keyword evidence="1 5" id="KW-0812">Transmembrane</keyword>
<proteinExistence type="predicted"/>
<comment type="caution">
    <text evidence="7">The sequence shown here is derived from an EMBL/GenBank/DDBJ whole genome shotgun (WGS) entry which is preliminary data.</text>
</comment>
<feature type="transmembrane region" description="Helical" evidence="5">
    <location>
        <begin position="89"/>
        <end position="112"/>
    </location>
</feature>
<protein>
    <submittedName>
        <fullName evidence="7">MFS transporter</fullName>
    </submittedName>
</protein>
<feature type="transmembrane region" description="Helical" evidence="5">
    <location>
        <begin position="296"/>
        <end position="316"/>
    </location>
</feature>
<evidence type="ECO:0000256" key="4">
    <source>
        <dbReference type="SAM" id="MobiDB-lite"/>
    </source>
</evidence>
<evidence type="ECO:0000256" key="1">
    <source>
        <dbReference type="ARBA" id="ARBA00022692"/>
    </source>
</evidence>
<feature type="transmembrane region" description="Helical" evidence="5">
    <location>
        <begin position="323"/>
        <end position="341"/>
    </location>
</feature>
<feature type="transmembrane region" description="Helical" evidence="5">
    <location>
        <begin position="265"/>
        <end position="284"/>
    </location>
</feature>
<feature type="transmembrane region" description="Helical" evidence="5">
    <location>
        <begin position="388"/>
        <end position="407"/>
    </location>
</feature>
<name>A0A261SPF5_9BORD</name>
<keyword evidence="2 5" id="KW-1133">Transmembrane helix</keyword>
<dbReference type="InterPro" id="IPR036259">
    <property type="entry name" value="MFS_trans_sf"/>
</dbReference>
<feature type="transmembrane region" description="Helical" evidence="5">
    <location>
        <begin position="347"/>
        <end position="367"/>
    </location>
</feature>
<dbReference type="PROSITE" id="PS50850">
    <property type="entry name" value="MFS"/>
    <property type="match status" value="1"/>
</dbReference>
<feature type="region of interest" description="Disordered" evidence="4">
    <location>
        <begin position="1"/>
        <end position="45"/>
    </location>
</feature>
<gene>
    <name evidence="7" type="ORF">CAL29_09010</name>
</gene>
<dbReference type="SUPFAM" id="SSF103473">
    <property type="entry name" value="MFS general substrate transporter"/>
    <property type="match status" value="1"/>
</dbReference>
<feature type="transmembrane region" description="Helical" evidence="5">
    <location>
        <begin position="182"/>
        <end position="206"/>
    </location>
</feature>
<evidence type="ECO:0000313" key="8">
    <source>
        <dbReference type="Proteomes" id="UP000216020"/>
    </source>
</evidence>
<dbReference type="GO" id="GO:0005886">
    <property type="term" value="C:plasma membrane"/>
    <property type="evidence" value="ECO:0007669"/>
    <property type="project" value="TreeGrafter"/>
</dbReference>
<feature type="transmembrane region" description="Helical" evidence="5">
    <location>
        <begin position="212"/>
        <end position="229"/>
    </location>
</feature>
<dbReference type="EMBL" id="NEVM01000001">
    <property type="protein sequence ID" value="OZI38710.1"/>
    <property type="molecule type" value="Genomic_DNA"/>
</dbReference>
<evidence type="ECO:0000256" key="2">
    <source>
        <dbReference type="ARBA" id="ARBA00022989"/>
    </source>
</evidence>
<dbReference type="Pfam" id="PF06779">
    <property type="entry name" value="MFS_4"/>
    <property type="match status" value="1"/>
</dbReference>
<feature type="transmembrane region" description="Helical" evidence="5">
    <location>
        <begin position="124"/>
        <end position="144"/>
    </location>
</feature>
<dbReference type="PANTHER" id="PTHR23537:SF1">
    <property type="entry name" value="SUGAR TRANSPORTER"/>
    <property type="match status" value="1"/>
</dbReference>
<evidence type="ECO:0000256" key="5">
    <source>
        <dbReference type="SAM" id="Phobius"/>
    </source>
</evidence>
<evidence type="ECO:0000256" key="3">
    <source>
        <dbReference type="ARBA" id="ARBA00023136"/>
    </source>
</evidence>
<evidence type="ECO:0000313" key="7">
    <source>
        <dbReference type="EMBL" id="OZI38710.1"/>
    </source>
</evidence>
<evidence type="ECO:0000259" key="6">
    <source>
        <dbReference type="PROSITE" id="PS50850"/>
    </source>
</evidence>
<sequence>MDGSTTSSPARAGHEEAGRDGTARNGAARNGAAQNEAARNEVGRGEARHPAAPSVAWGIVSGFSASLVGIGLARFAYTPLLPAIVDAHWFAPSVAAYLGAANLAGYLAGALAGRPLAARASNAVVLRAMMALASAAFFACAYPVSFAWFFAWRFLAGLAGGALMVLAAPAVLPLAPPSRRGLAGGIIFTGVGVGIALSGTLVPLWLRHGLGATWLGLGGLSLLLTAIAWKGWPAGDTRPAGPAAPVHRHAPAPPGRTLRALYAEYALNAAGWVPHMIFLVDFVAHGLGKGLQAGAAYWVLFGIGATVGPVLAGLLADKVGFAWALRLAFVLETFAVLAPALGWGEAWLVASSVVVGAFVTGTVPLVLGRVHELLAHHPARQGPAWRTATVGFALFQAVAAYGLSFLFSSNGHDYAQLFYLGAAAMALALLIDLTVAVGARGETRRAA</sequence>
<feature type="compositionally biased region" description="Basic and acidic residues" evidence="4">
    <location>
        <begin position="12"/>
        <end position="22"/>
    </location>
</feature>
<dbReference type="InterPro" id="IPR020846">
    <property type="entry name" value="MFS_dom"/>
</dbReference>
<feature type="domain" description="Major facilitator superfamily (MFS) profile" evidence="6">
    <location>
        <begin position="50"/>
        <end position="440"/>
    </location>
</feature>
<organism evidence="7 8">
    <name type="scientific">Bordetella genomosp. 10</name>
    <dbReference type="NCBI Taxonomy" id="1416804"/>
    <lineage>
        <taxon>Bacteria</taxon>
        <taxon>Pseudomonadati</taxon>
        <taxon>Pseudomonadota</taxon>
        <taxon>Betaproteobacteria</taxon>
        <taxon>Burkholderiales</taxon>
        <taxon>Alcaligenaceae</taxon>
        <taxon>Bordetella</taxon>
    </lineage>
</organism>
<dbReference type="OrthoDB" id="9797953at2"/>
<dbReference type="InterPro" id="IPR010645">
    <property type="entry name" value="MFS_4"/>
</dbReference>